<organism evidence="1 2">
    <name type="scientific">Adineta steineri</name>
    <dbReference type="NCBI Taxonomy" id="433720"/>
    <lineage>
        <taxon>Eukaryota</taxon>
        <taxon>Metazoa</taxon>
        <taxon>Spiralia</taxon>
        <taxon>Gnathifera</taxon>
        <taxon>Rotifera</taxon>
        <taxon>Eurotatoria</taxon>
        <taxon>Bdelloidea</taxon>
        <taxon>Adinetida</taxon>
        <taxon>Adinetidae</taxon>
        <taxon>Adineta</taxon>
    </lineage>
</organism>
<name>A0A820FAP8_9BILA</name>
<reference evidence="1" key="1">
    <citation type="submission" date="2021-02" db="EMBL/GenBank/DDBJ databases">
        <authorList>
            <person name="Nowell W R."/>
        </authorList>
    </citation>
    <scope>NUCLEOTIDE SEQUENCE</scope>
</reference>
<dbReference type="SUPFAM" id="SSF50978">
    <property type="entry name" value="WD40 repeat-like"/>
    <property type="match status" value="1"/>
</dbReference>
<comment type="caution">
    <text evidence="1">The sequence shown here is derived from an EMBL/GenBank/DDBJ whole genome shotgun (WGS) entry which is preliminary data.</text>
</comment>
<feature type="non-terminal residue" evidence="1">
    <location>
        <position position="280"/>
    </location>
</feature>
<dbReference type="InterPro" id="IPR036322">
    <property type="entry name" value="WD40_repeat_dom_sf"/>
</dbReference>
<gene>
    <name evidence="1" type="ORF">OKA104_LOCUS44001</name>
</gene>
<feature type="non-terminal residue" evidence="1">
    <location>
        <position position="1"/>
    </location>
</feature>
<dbReference type="AlphaFoldDB" id="A0A820FAP8"/>
<evidence type="ECO:0000313" key="2">
    <source>
        <dbReference type="Proteomes" id="UP000663881"/>
    </source>
</evidence>
<accession>A0A820FAP8</accession>
<proteinExistence type="predicted"/>
<dbReference type="Proteomes" id="UP000663881">
    <property type="component" value="Unassembled WGS sequence"/>
</dbReference>
<evidence type="ECO:0000313" key="1">
    <source>
        <dbReference type="EMBL" id="CAF4258640.1"/>
    </source>
</evidence>
<protein>
    <submittedName>
        <fullName evidence="1">Uncharacterized protein</fullName>
    </submittedName>
</protein>
<dbReference type="EMBL" id="CAJOAY010012930">
    <property type="protein sequence ID" value="CAF4258640.1"/>
    <property type="molecule type" value="Genomic_DNA"/>
</dbReference>
<sequence length="280" mass="33425">LDSIIMQRDEIFETIFNNLNIGNDNIKKSLKDIDEWETKMHEEVHEIAEQNRDRIRLEYSKQFNELKDRYALFTRELIDKRDNDDFFEYDIEQLSIKLEQFKQEVYEININLQLNHLDWSRLIHINEQEKSTISSYLNNSKLLFERQVISLHDRNCFFLAASNTYILAYILSINRNENRLLLYSTLNGNELCSTELDIRLGNVCDMIYVDKLNHCFLIVCRQAILIYEPEQMILTNLSHIKPIDEHPFWSIAISYNTNDAFISLDSNGYIERWSIETHPN</sequence>